<dbReference type="CDD" id="cd00882">
    <property type="entry name" value="Ras_like_GTPase"/>
    <property type="match status" value="1"/>
</dbReference>
<comment type="caution">
    <text evidence="3">The sequence shown here is derived from an EMBL/GenBank/DDBJ whole genome shotgun (WGS) entry which is preliminary data.</text>
</comment>
<dbReference type="Proteomes" id="UP000019205">
    <property type="component" value="Chromosome"/>
</dbReference>
<reference evidence="3 4" key="1">
    <citation type="journal article" date="2007" name="Proc. Natl. Acad. Sci. U.S.A.">
        <title>Characterization of a marine gammaproteobacterium capable of aerobic anoxygenic photosynthesis.</title>
        <authorList>
            <person name="Fuchs B.M."/>
            <person name="Spring S."/>
            <person name="Teeling H."/>
            <person name="Quast C."/>
            <person name="Wulf J."/>
            <person name="Schattenhofer M."/>
            <person name="Yan S."/>
            <person name="Ferriera S."/>
            <person name="Johnson J."/>
            <person name="Glockner F.O."/>
            <person name="Amann R."/>
        </authorList>
    </citation>
    <scope>NUCLEOTIDE SEQUENCE [LARGE SCALE GENOMIC DNA]</scope>
    <source>
        <strain evidence="3">KT71</strain>
    </source>
</reference>
<dbReference type="OrthoDB" id="417988at2"/>
<dbReference type="RefSeq" id="WP_023660188.1">
    <property type="nucleotide sequence ID" value="NZ_CM002299.1"/>
</dbReference>
<dbReference type="SUPFAM" id="SSF52540">
    <property type="entry name" value="P-loop containing nucleoside triphosphate hydrolases"/>
    <property type="match status" value="1"/>
</dbReference>
<evidence type="ECO:0000259" key="2">
    <source>
        <dbReference type="Pfam" id="PF01926"/>
    </source>
</evidence>
<dbReference type="STRING" id="314285.KT71_09427"/>
<evidence type="ECO:0000313" key="4">
    <source>
        <dbReference type="Proteomes" id="UP000019205"/>
    </source>
</evidence>
<feature type="domain" description="G" evidence="2">
    <location>
        <begin position="30"/>
        <end position="133"/>
    </location>
</feature>
<reference evidence="3 4" key="2">
    <citation type="journal article" date="2009" name="PLoS ONE">
        <title>The photosynthetic apparatus and its regulation in the aerobic gammaproteobacterium Congregibacter litoralis gen. nov., sp. nov.</title>
        <authorList>
            <person name="Spring S."/>
            <person name="Lunsdorf H."/>
            <person name="Fuchs B.M."/>
            <person name="Tindall B.J."/>
        </authorList>
    </citation>
    <scope>NUCLEOTIDE SEQUENCE [LARGE SCALE GENOMIC DNA]</scope>
    <source>
        <strain evidence="3">KT71</strain>
    </source>
</reference>
<organism evidence="3 4">
    <name type="scientific">Congregibacter litoralis KT71</name>
    <dbReference type="NCBI Taxonomy" id="314285"/>
    <lineage>
        <taxon>Bacteria</taxon>
        <taxon>Pseudomonadati</taxon>
        <taxon>Pseudomonadota</taxon>
        <taxon>Gammaproteobacteria</taxon>
        <taxon>Cellvibrionales</taxon>
        <taxon>Halieaceae</taxon>
        <taxon>Congregibacter</taxon>
    </lineage>
</organism>
<evidence type="ECO:0000313" key="3">
    <source>
        <dbReference type="EMBL" id="EAQ98837.2"/>
    </source>
</evidence>
<keyword evidence="4" id="KW-1185">Reference proteome</keyword>
<evidence type="ECO:0000256" key="1">
    <source>
        <dbReference type="SAM" id="MobiDB-lite"/>
    </source>
</evidence>
<feature type="compositionally biased region" description="Polar residues" evidence="1">
    <location>
        <begin position="1"/>
        <end position="14"/>
    </location>
</feature>
<name>A4A4W6_9GAMM</name>
<accession>A4A4W6</accession>
<dbReference type="HOGENOM" id="CLU_057498_0_0_6"/>
<dbReference type="GO" id="GO:0005525">
    <property type="term" value="F:GTP binding"/>
    <property type="evidence" value="ECO:0007669"/>
    <property type="project" value="InterPro"/>
</dbReference>
<dbReference type="Pfam" id="PF01926">
    <property type="entry name" value="MMR_HSR1"/>
    <property type="match status" value="1"/>
</dbReference>
<feature type="region of interest" description="Disordered" evidence="1">
    <location>
        <begin position="1"/>
        <end position="20"/>
    </location>
</feature>
<dbReference type="EMBL" id="AAOA02000003">
    <property type="protein sequence ID" value="EAQ98837.2"/>
    <property type="molecule type" value="Genomic_DNA"/>
</dbReference>
<dbReference type="AlphaFoldDB" id="A4A4W6"/>
<gene>
    <name evidence="3" type="ORF">KT71_09427</name>
</gene>
<dbReference type="InterPro" id="IPR027417">
    <property type="entry name" value="P-loop_NTPase"/>
</dbReference>
<protein>
    <submittedName>
        <fullName evidence="3">Uncharacterized protein/domain protein associated with GTPase</fullName>
    </submittedName>
</protein>
<dbReference type="InterPro" id="IPR006073">
    <property type="entry name" value="GTP-bd"/>
</dbReference>
<sequence length="373" mass="41149">MNNPSETARSTNRTEPSDDLRSVASDVATIWLIGKSGAGKSSLIQKLTMSSSAELGTGVRPCTLRTARYDVPESSPLLRFLDTRGIGEAGFDADVELRTLSSLSHAVIIVVNLSDAMQQPVADILGALRKIERRSLNRKVCVIYTHSDEIDDDRTRLRLFRSSQEMISKAWGEEVAHCLVNLADPHDRTSPGSDSLDKLLQSFVPWAGAVFEETRFRQREKHAFDQIRDKIQGYATAAAASDTLPIAGLVAVPTIQGKMMHWVVGQCNMAWSQRLFAEFLAMLGGAFAMKYALHLGERQLIKAIPGWGQTVGTAVAATTTYASTFALGRSLFYYLFAKLHQREVDTHHLKAMYREALMNKGLNSSRRPSTSSV</sequence>
<dbReference type="Gene3D" id="3.40.50.300">
    <property type="entry name" value="P-loop containing nucleotide triphosphate hydrolases"/>
    <property type="match status" value="1"/>
</dbReference>
<dbReference type="eggNOG" id="COG0699">
    <property type="taxonomic scope" value="Bacteria"/>
</dbReference>
<proteinExistence type="predicted"/>